<keyword evidence="1" id="KW-0472">Membrane</keyword>
<accession>A0A6A6LS74</accession>
<dbReference type="PANTHER" id="PTHR35288">
    <property type="entry name" value="TAIL FIBER"/>
    <property type="match status" value="1"/>
</dbReference>
<dbReference type="Proteomes" id="UP000467840">
    <property type="component" value="Chromosome 16"/>
</dbReference>
<evidence type="ECO:0000313" key="2">
    <source>
        <dbReference type="EMBL" id="KAF2303864.1"/>
    </source>
</evidence>
<keyword evidence="1" id="KW-1133">Transmembrane helix</keyword>
<proteinExistence type="predicted"/>
<comment type="caution">
    <text evidence="2">The sequence shown here is derived from an EMBL/GenBank/DDBJ whole genome shotgun (WGS) entry which is preliminary data.</text>
</comment>
<protein>
    <submittedName>
        <fullName evidence="2">Uncharacterized protein</fullName>
    </submittedName>
</protein>
<keyword evidence="3" id="KW-1185">Reference proteome</keyword>
<dbReference type="EMBL" id="JAAGAX010000009">
    <property type="protein sequence ID" value="KAF2303864.1"/>
    <property type="molecule type" value="Genomic_DNA"/>
</dbReference>
<evidence type="ECO:0000256" key="1">
    <source>
        <dbReference type="SAM" id="Phobius"/>
    </source>
</evidence>
<name>A0A6A6LS74_HEVBR</name>
<keyword evidence="1" id="KW-0812">Transmembrane</keyword>
<dbReference type="AlphaFoldDB" id="A0A6A6LS74"/>
<reference evidence="2 3" key="1">
    <citation type="journal article" date="2020" name="Mol. Plant">
        <title>The Chromosome-Based Rubber Tree Genome Provides New Insights into Spurge Genome Evolution and Rubber Biosynthesis.</title>
        <authorList>
            <person name="Liu J."/>
            <person name="Shi C."/>
            <person name="Shi C.C."/>
            <person name="Li W."/>
            <person name="Zhang Q.J."/>
            <person name="Zhang Y."/>
            <person name="Li K."/>
            <person name="Lu H.F."/>
            <person name="Shi C."/>
            <person name="Zhu S.T."/>
            <person name="Xiao Z.Y."/>
            <person name="Nan H."/>
            <person name="Yue Y."/>
            <person name="Zhu X.G."/>
            <person name="Wu Y."/>
            <person name="Hong X.N."/>
            <person name="Fan G.Y."/>
            <person name="Tong Y."/>
            <person name="Zhang D."/>
            <person name="Mao C.L."/>
            <person name="Liu Y.L."/>
            <person name="Hao S.J."/>
            <person name="Liu W.Q."/>
            <person name="Lv M.Q."/>
            <person name="Zhang H.B."/>
            <person name="Liu Y."/>
            <person name="Hu-Tang G.R."/>
            <person name="Wang J.P."/>
            <person name="Wang J.H."/>
            <person name="Sun Y.H."/>
            <person name="Ni S.B."/>
            <person name="Chen W.B."/>
            <person name="Zhang X.C."/>
            <person name="Jiao Y.N."/>
            <person name="Eichler E.E."/>
            <person name="Li G.H."/>
            <person name="Liu X."/>
            <person name="Gao L.Z."/>
        </authorList>
    </citation>
    <scope>NUCLEOTIDE SEQUENCE [LARGE SCALE GENOMIC DNA]</scope>
    <source>
        <strain evidence="3">cv. GT1</strain>
        <tissue evidence="2">Leaf</tissue>
    </source>
</reference>
<sequence>MSRARESKDRGSKRMMWQNKTGQPGRIAVMELTINIFIYLWLFDFKICNGEGSFEPKVFKLTIFTHPSTEFNADRACVQHQLISHLPTWLFLPEAMAGALVGVLKPGRMSMFGTLLVIWGPVKERKGS</sequence>
<dbReference type="PANTHER" id="PTHR35288:SF1">
    <property type="entry name" value="TAIL FIBER"/>
    <property type="match status" value="1"/>
</dbReference>
<feature type="transmembrane region" description="Helical" evidence="1">
    <location>
        <begin position="21"/>
        <end position="42"/>
    </location>
</feature>
<organism evidence="2 3">
    <name type="scientific">Hevea brasiliensis</name>
    <name type="common">Para rubber tree</name>
    <name type="synonym">Siphonia brasiliensis</name>
    <dbReference type="NCBI Taxonomy" id="3981"/>
    <lineage>
        <taxon>Eukaryota</taxon>
        <taxon>Viridiplantae</taxon>
        <taxon>Streptophyta</taxon>
        <taxon>Embryophyta</taxon>
        <taxon>Tracheophyta</taxon>
        <taxon>Spermatophyta</taxon>
        <taxon>Magnoliopsida</taxon>
        <taxon>eudicotyledons</taxon>
        <taxon>Gunneridae</taxon>
        <taxon>Pentapetalae</taxon>
        <taxon>rosids</taxon>
        <taxon>fabids</taxon>
        <taxon>Malpighiales</taxon>
        <taxon>Euphorbiaceae</taxon>
        <taxon>Crotonoideae</taxon>
        <taxon>Micrandreae</taxon>
        <taxon>Hevea</taxon>
    </lineage>
</organism>
<evidence type="ECO:0000313" key="3">
    <source>
        <dbReference type="Proteomes" id="UP000467840"/>
    </source>
</evidence>
<gene>
    <name evidence="2" type="ORF">GH714_023952</name>
</gene>